<dbReference type="EMBL" id="JBHRSL010000010">
    <property type="protein sequence ID" value="MFC3052558.1"/>
    <property type="molecule type" value="Genomic_DNA"/>
</dbReference>
<evidence type="ECO:0000313" key="6">
    <source>
        <dbReference type="EMBL" id="MFC3052558.1"/>
    </source>
</evidence>
<dbReference type="Gene3D" id="3.30.450.40">
    <property type="match status" value="1"/>
</dbReference>
<dbReference type="InterPro" id="IPR011991">
    <property type="entry name" value="ArsR-like_HTH"/>
</dbReference>
<dbReference type="PROSITE" id="PS51077">
    <property type="entry name" value="HTH_ICLR"/>
    <property type="match status" value="1"/>
</dbReference>
<dbReference type="PANTHER" id="PTHR30136">
    <property type="entry name" value="HELIX-TURN-HELIX TRANSCRIPTIONAL REGULATOR, ICLR FAMILY"/>
    <property type="match status" value="1"/>
</dbReference>
<protein>
    <submittedName>
        <fullName evidence="6">IclR family transcriptional regulator</fullName>
    </submittedName>
</protein>
<evidence type="ECO:0000256" key="1">
    <source>
        <dbReference type="ARBA" id="ARBA00023015"/>
    </source>
</evidence>
<dbReference type="CDD" id="cd00090">
    <property type="entry name" value="HTH_ARSR"/>
    <property type="match status" value="1"/>
</dbReference>
<dbReference type="Pfam" id="PF09339">
    <property type="entry name" value="HTH_IclR"/>
    <property type="match status" value="1"/>
</dbReference>
<sequence length="269" mass="29945">MNRDPRRRAPQLAPAKIETVATASDIIDFLAESGETVGVQKVADALNMTKSRASRHLANLESLGLIGRVPGARGYQLGWRVMRWGQIASTHLDLTKIFEGPLQDLNQQTNKTVLLCAPAGGEAIVTKCLPSNTAIRIEVKIGLVLSLPYSPSACICYAFLPREQRQSMLIHLKQREQDFRVENETHFNQRISEIQQTYYSWDKNKYNVGYGAIAAPVFNQHEGLAGTITLVLPSEELSDKPPEHLLKSLLTTAEECSRLLKSHIKFPSL</sequence>
<dbReference type="Proteomes" id="UP001595444">
    <property type="component" value="Unassembled WGS sequence"/>
</dbReference>
<dbReference type="InterPro" id="IPR005471">
    <property type="entry name" value="Tscrpt_reg_IclR_N"/>
</dbReference>
<dbReference type="InterPro" id="IPR036390">
    <property type="entry name" value="WH_DNA-bd_sf"/>
</dbReference>
<keyword evidence="1" id="KW-0805">Transcription regulation</keyword>
<feature type="domain" description="HTH iclR-type" evidence="4">
    <location>
        <begin position="17"/>
        <end position="79"/>
    </location>
</feature>
<dbReference type="InterPro" id="IPR029016">
    <property type="entry name" value="GAF-like_dom_sf"/>
</dbReference>
<keyword evidence="3" id="KW-0804">Transcription</keyword>
<proteinExistence type="predicted"/>
<dbReference type="RefSeq" id="WP_194213781.1">
    <property type="nucleotide sequence ID" value="NZ_CP061205.1"/>
</dbReference>
<dbReference type="PANTHER" id="PTHR30136:SF24">
    <property type="entry name" value="HTH-TYPE TRANSCRIPTIONAL REPRESSOR ALLR"/>
    <property type="match status" value="1"/>
</dbReference>
<comment type="caution">
    <text evidence="6">The sequence shown here is derived from an EMBL/GenBank/DDBJ whole genome shotgun (WGS) entry which is preliminary data.</text>
</comment>
<dbReference type="InterPro" id="IPR036388">
    <property type="entry name" value="WH-like_DNA-bd_sf"/>
</dbReference>
<keyword evidence="7" id="KW-1185">Reference proteome</keyword>
<reference evidence="7" key="1">
    <citation type="journal article" date="2019" name="Int. J. Syst. Evol. Microbiol.">
        <title>The Global Catalogue of Microorganisms (GCM) 10K type strain sequencing project: providing services to taxonomists for standard genome sequencing and annotation.</title>
        <authorList>
            <consortium name="The Broad Institute Genomics Platform"/>
            <consortium name="The Broad Institute Genome Sequencing Center for Infectious Disease"/>
            <person name="Wu L."/>
            <person name="Ma J."/>
        </authorList>
    </citation>
    <scope>NUCLEOTIDE SEQUENCE [LARGE SCALE GENOMIC DNA]</scope>
    <source>
        <strain evidence="7">KCTC 62164</strain>
    </source>
</reference>
<dbReference type="SMART" id="SM00346">
    <property type="entry name" value="HTH_ICLR"/>
    <property type="match status" value="1"/>
</dbReference>
<dbReference type="Pfam" id="PF01614">
    <property type="entry name" value="IclR_C"/>
    <property type="match status" value="1"/>
</dbReference>
<dbReference type="Gene3D" id="1.10.10.10">
    <property type="entry name" value="Winged helix-like DNA-binding domain superfamily/Winged helix DNA-binding domain"/>
    <property type="match status" value="1"/>
</dbReference>
<evidence type="ECO:0000313" key="7">
    <source>
        <dbReference type="Proteomes" id="UP001595444"/>
    </source>
</evidence>
<feature type="domain" description="IclR-ED" evidence="5">
    <location>
        <begin position="80"/>
        <end position="262"/>
    </location>
</feature>
<accession>A0ABV7D6D0</accession>
<dbReference type="PROSITE" id="PS51078">
    <property type="entry name" value="ICLR_ED"/>
    <property type="match status" value="1"/>
</dbReference>
<dbReference type="SUPFAM" id="SSF55781">
    <property type="entry name" value="GAF domain-like"/>
    <property type="match status" value="1"/>
</dbReference>
<keyword evidence="2" id="KW-0238">DNA-binding</keyword>
<organism evidence="6 7">
    <name type="scientific">Kordiimonas pumila</name>
    <dbReference type="NCBI Taxonomy" id="2161677"/>
    <lineage>
        <taxon>Bacteria</taxon>
        <taxon>Pseudomonadati</taxon>
        <taxon>Pseudomonadota</taxon>
        <taxon>Alphaproteobacteria</taxon>
        <taxon>Kordiimonadales</taxon>
        <taxon>Kordiimonadaceae</taxon>
        <taxon>Kordiimonas</taxon>
    </lineage>
</organism>
<dbReference type="InterPro" id="IPR050707">
    <property type="entry name" value="HTH_MetabolicPath_Reg"/>
</dbReference>
<evidence type="ECO:0000259" key="4">
    <source>
        <dbReference type="PROSITE" id="PS51077"/>
    </source>
</evidence>
<gene>
    <name evidence="6" type="ORF">ACFOKA_11655</name>
</gene>
<name>A0ABV7D6D0_9PROT</name>
<dbReference type="SUPFAM" id="SSF46785">
    <property type="entry name" value="Winged helix' DNA-binding domain"/>
    <property type="match status" value="1"/>
</dbReference>
<evidence type="ECO:0000256" key="3">
    <source>
        <dbReference type="ARBA" id="ARBA00023163"/>
    </source>
</evidence>
<dbReference type="InterPro" id="IPR014757">
    <property type="entry name" value="Tscrpt_reg_IclR_C"/>
</dbReference>
<evidence type="ECO:0000259" key="5">
    <source>
        <dbReference type="PROSITE" id="PS51078"/>
    </source>
</evidence>
<evidence type="ECO:0000256" key="2">
    <source>
        <dbReference type="ARBA" id="ARBA00023125"/>
    </source>
</evidence>